<proteinExistence type="predicted"/>
<dbReference type="AlphaFoldDB" id="A0A8J7NDA7"/>
<dbReference type="SMART" id="SM00320">
    <property type="entry name" value="WD40"/>
    <property type="match status" value="6"/>
</dbReference>
<dbReference type="InterPro" id="IPR036322">
    <property type="entry name" value="WD40_repeat_dom_sf"/>
</dbReference>
<dbReference type="PRINTS" id="PR00320">
    <property type="entry name" value="GPROTEINBRPT"/>
</dbReference>
<evidence type="ECO:0000313" key="4">
    <source>
        <dbReference type="EMBL" id="MBN3311652.1"/>
    </source>
</evidence>
<dbReference type="PANTHER" id="PTHR19854">
    <property type="entry name" value="TRANSDUCIN BETA-LIKE 3"/>
    <property type="match status" value="1"/>
</dbReference>
<dbReference type="PROSITE" id="PS50294">
    <property type="entry name" value="WD_REPEATS_REGION"/>
    <property type="match status" value="1"/>
</dbReference>
<sequence>MAPPPPDPLFVLRGSGAPVNTLHFSCRDAVSPLLFSGSAKGTIHIWNLTTHRTERTLDGHGGASVLWLSTLRSADTLISQGRDMRLCTWDLSEGRRLVADSLVTGNVGFCQGSLLDRETGHWLLALPGEELAEVRIIELPSKMPVCSLKPEAKLGMPMCLKLWQPDSGCGPQLLVGYEDGTIALWDLSQRKQLSHLAAYSQPVMCLDFDQGKLRGVSGSSETVIKSWSLDGQQRLQLQDSVEVVNPGISQLSIREDRKILASAGWDHRIRVFGWKKLKPLAVLQYHMDSVHCVSFSDHREPSQRLMAAGSKDRRISVWSIYTSN</sequence>
<dbReference type="InterPro" id="IPR015943">
    <property type="entry name" value="WD40/YVTN_repeat-like_dom_sf"/>
</dbReference>
<comment type="caution">
    <text evidence="4">The sequence shown here is derived from an EMBL/GenBank/DDBJ whole genome shotgun (WGS) entry which is preliminary data.</text>
</comment>
<evidence type="ECO:0000313" key="5">
    <source>
        <dbReference type="Proteomes" id="UP000736164"/>
    </source>
</evidence>
<reference evidence="4" key="1">
    <citation type="journal article" date="2021" name="Cell">
        <title>Tracing the genetic footprints of vertebrate landing in non-teleost ray-finned fishes.</title>
        <authorList>
            <person name="Bi X."/>
            <person name="Wang K."/>
            <person name="Yang L."/>
            <person name="Pan H."/>
            <person name="Jiang H."/>
            <person name="Wei Q."/>
            <person name="Fang M."/>
            <person name="Yu H."/>
            <person name="Zhu C."/>
            <person name="Cai Y."/>
            <person name="He Y."/>
            <person name="Gan X."/>
            <person name="Zeng H."/>
            <person name="Yu D."/>
            <person name="Zhu Y."/>
            <person name="Jiang H."/>
            <person name="Qiu Q."/>
            <person name="Yang H."/>
            <person name="Zhang Y.E."/>
            <person name="Wang W."/>
            <person name="Zhu M."/>
            <person name="He S."/>
            <person name="Zhang G."/>
        </authorList>
    </citation>
    <scope>NUCLEOTIDE SEQUENCE</scope>
    <source>
        <strain evidence="4">Allg_001</strain>
    </source>
</reference>
<feature type="repeat" description="WD" evidence="3">
    <location>
        <begin position="283"/>
        <end position="324"/>
    </location>
</feature>
<gene>
    <name evidence="4" type="primary">Gnb1l</name>
    <name evidence="4" type="ORF">GTO95_0000796</name>
</gene>
<dbReference type="InterPro" id="IPR001680">
    <property type="entry name" value="WD40_rpt"/>
</dbReference>
<dbReference type="PANTHER" id="PTHR19854:SF1">
    <property type="entry name" value="GUANINE NUCLEOTIDE-BINDING PROTEIN SUBUNIT BETA-LIKE PROTEIN 1"/>
    <property type="match status" value="1"/>
</dbReference>
<dbReference type="SUPFAM" id="SSF50978">
    <property type="entry name" value="WD40 repeat-like"/>
    <property type="match status" value="1"/>
</dbReference>
<evidence type="ECO:0000256" key="2">
    <source>
        <dbReference type="ARBA" id="ARBA00022737"/>
    </source>
</evidence>
<name>A0A8J7NDA7_ATRSP</name>
<organism evidence="4 5">
    <name type="scientific">Atractosteus spatula</name>
    <name type="common">Alligator gar</name>
    <name type="synonym">Lepisosteus spatula</name>
    <dbReference type="NCBI Taxonomy" id="7917"/>
    <lineage>
        <taxon>Eukaryota</taxon>
        <taxon>Metazoa</taxon>
        <taxon>Chordata</taxon>
        <taxon>Craniata</taxon>
        <taxon>Vertebrata</taxon>
        <taxon>Euteleostomi</taxon>
        <taxon>Actinopterygii</taxon>
        <taxon>Neopterygii</taxon>
        <taxon>Holostei</taxon>
        <taxon>Semionotiformes</taxon>
        <taxon>Lepisosteidae</taxon>
        <taxon>Atractosteus</taxon>
    </lineage>
</organism>
<feature type="repeat" description="WD" evidence="3">
    <location>
        <begin position="12"/>
        <end position="56"/>
    </location>
</feature>
<evidence type="ECO:0000256" key="3">
    <source>
        <dbReference type="PROSITE-ProRule" id="PRU00221"/>
    </source>
</evidence>
<dbReference type="EMBL" id="JAAWVO010001657">
    <property type="protein sequence ID" value="MBN3311652.1"/>
    <property type="molecule type" value="Genomic_DNA"/>
</dbReference>
<dbReference type="Gene3D" id="2.130.10.10">
    <property type="entry name" value="YVTN repeat-like/Quinoprotein amine dehydrogenase"/>
    <property type="match status" value="2"/>
</dbReference>
<keyword evidence="1 3" id="KW-0853">WD repeat</keyword>
<protein>
    <submittedName>
        <fullName evidence="4">GNB1L protein</fullName>
    </submittedName>
</protein>
<feature type="non-terminal residue" evidence="4">
    <location>
        <position position="1"/>
    </location>
</feature>
<dbReference type="InterPro" id="IPR020472">
    <property type="entry name" value="WD40_PAC1"/>
</dbReference>
<keyword evidence="5" id="KW-1185">Reference proteome</keyword>
<keyword evidence="2" id="KW-0677">Repeat</keyword>
<dbReference type="Pfam" id="PF00400">
    <property type="entry name" value="WD40"/>
    <property type="match status" value="2"/>
</dbReference>
<dbReference type="Proteomes" id="UP000736164">
    <property type="component" value="Unassembled WGS sequence"/>
</dbReference>
<dbReference type="PROSITE" id="PS50082">
    <property type="entry name" value="WD_REPEATS_2"/>
    <property type="match status" value="2"/>
</dbReference>
<evidence type="ECO:0000256" key="1">
    <source>
        <dbReference type="ARBA" id="ARBA00022574"/>
    </source>
</evidence>
<accession>A0A8J7NDA7</accession>
<feature type="non-terminal residue" evidence="4">
    <location>
        <position position="324"/>
    </location>
</feature>